<evidence type="ECO:0000313" key="1">
    <source>
        <dbReference type="EMBL" id="QND60593.1"/>
    </source>
</evidence>
<dbReference type="Proteomes" id="UP000515465">
    <property type="component" value="Chromosome"/>
</dbReference>
<reference evidence="2" key="1">
    <citation type="journal article" date="2020" name="Mol. Plant Microbe">
        <title>Rhizobial microsymbionts of the narrowly endemic Oxytropis species growing in Kamchatka are characterized by significant genetic diversity and possess a set of genes that are associated with T3SS and T6SS secretion systems and can affect the development of symbiosis.</title>
        <authorList>
            <person name="Safronova V."/>
            <person name="Guro P."/>
            <person name="Sazanova A."/>
            <person name="Kuznetsova I."/>
            <person name="Belimov A."/>
            <person name="Yakubov V."/>
            <person name="Chirak E."/>
            <person name="Afonin A."/>
            <person name="Gogolev Y."/>
            <person name="Andronov E."/>
            <person name="Tikhonovich I."/>
        </authorList>
    </citation>
    <scope>NUCLEOTIDE SEQUENCE [LARGE SCALE GENOMIC DNA]</scope>
    <source>
        <strain evidence="2">583</strain>
    </source>
</reference>
<accession>A0A7G6T1G1</accession>
<dbReference type="EMBL" id="CP050296">
    <property type="protein sequence ID" value="QND60593.1"/>
    <property type="molecule type" value="Genomic_DNA"/>
</dbReference>
<proteinExistence type="predicted"/>
<dbReference type="RefSeq" id="WP_183459645.1">
    <property type="nucleotide sequence ID" value="NZ_CP050296.1"/>
</dbReference>
<name>A0A7G6T1G1_9HYPH</name>
<protein>
    <submittedName>
        <fullName evidence="1">Uncharacterized protein</fullName>
    </submittedName>
</protein>
<gene>
    <name evidence="1" type="ORF">HB778_31805</name>
</gene>
<evidence type="ECO:0000313" key="2">
    <source>
        <dbReference type="Proteomes" id="UP000515465"/>
    </source>
</evidence>
<sequence length="54" mass="6205">MNLRFKLVAYGAAIVNESYTGAHFSAFDFDIIREAFRKSVRELNLAEELWAAHD</sequence>
<dbReference type="AlphaFoldDB" id="A0A7G6T1G1"/>
<organism evidence="1 2">
    <name type="scientific">Mesorhizobium huakuii</name>
    <dbReference type="NCBI Taxonomy" id="28104"/>
    <lineage>
        <taxon>Bacteria</taxon>
        <taxon>Pseudomonadati</taxon>
        <taxon>Pseudomonadota</taxon>
        <taxon>Alphaproteobacteria</taxon>
        <taxon>Hyphomicrobiales</taxon>
        <taxon>Phyllobacteriaceae</taxon>
        <taxon>Mesorhizobium</taxon>
    </lineage>
</organism>